<dbReference type="PANTHER" id="PTHR43135">
    <property type="entry name" value="ALPHA-D-RIBOSE 1-METHYLPHOSPHONATE 5-TRIPHOSPHATE DIPHOSPHATASE"/>
    <property type="match status" value="1"/>
</dbReference>
<dbReference type="SUPFAM" id="SSF51338">
    <property type="entry name" value="Composite domain of metallo-dependent hydrolases"/>
    <property type="match status" value="2"/>
</dbReference>
<evidence type="ECO:0000259" key="3">
    <source>
        <dbReference type="Pfam" id="PF01979"/>
    </source>
</evidence>
<feature type="signal peptide" evidence="2">
    <location>
        <begin position="1"/>
        <end position="24"/>
    </location>
</feature>
<evidence type="ECO:0000256" key="1">
    <source>
        <dbReference type="SAM" id="MobiDB-lite"/>
    </source>
</evidence>
<sequence length="1030" mass="112637">MKASIHLSKVTLALLAALPIAATASQTTPIRGLQDNSSTFVAIQNATIVTEPGKQLENATLVVRNGKIISVNSNNRAPDGARVIDATGHTIYPGFIDAYSNYGVPKPEQAERRSRNVPPIYNNKREGGNAANDAIHAQQDWFQSFATDSKAATPYIEQGFTAVQSARLDGIFQGQAVTVSLADKIANDVIYRAEAKHFGSFDKGSSKQQYPSSLMGSIALVRQTLADANWYESAYGKDAHNGPVEFNAALAELTGIEQQGMVFRVEDDKTLLRAHDLLSQFEVPVTYVGSNYEYARIDAIKAANSKVILPLNFPSAPAVDGVDDDLDVELADLRHWERAPGNAAALAQAGIDFSFTMNQLEKAGEFWPNVRKAVKHGLSKDVALAALTTVPAEIAGIGDKAGKIATGYMADFVIAEGDLFTNGEIKSVWLQGEEVSLKPLTKALFAGDFDIQIANESARLTVKDGKSVSGELTVGEQSNKLRNASRTDEVLQFVVDADFAGVNGAWRMRLNQVADTNYRGTAVAPDGRSIDITATRTNTTEAEQDKSDSEAVSYVSQLTFPNVAYGQTALPERVNLHIKNATVWTADEAGVLENTDILVRDGNFYRIGEDLSTPRGYTVIDATGMHVTPGIIDEHSHIAIDRGVNEGSEALTSEVRIGDVVNPDDIHIYRSLAGGTTMAQLLHGSANPVGGQAQVIKLRWGATGDQMKFDAAPPSIKFALGENVKQSNWGTTFTTRYPQTRMGVETVIRDGFTAALEYAERKEAYDRLSRSEKAKTAPPRNDYRLDALLEILNSERFVHAHSYVQSEILMLIRLAEEFGFTLTTFTHILEGYKVATEMAKHGAGGSTFADWWAYKFEVYDAIPQNACLMHEKGVLTSINSDSNDLQRRLNTEAAKAVRYCGVSEHEALQMVTLNPAKQLKVDEYVGSIKEGKHADFVVWNAHPLSAYAQPQQTWINARKYFDRDRDAELRVALVEEKQQLIQKVLGSSASDRNGSGGSYKQPQPTWHCDSEHDVWMDAFALDTHNHGGQH</sequence>
<evidence type="ECO:0000313" key="5">
    <source>
        <dbReference type="EMBL" id="PTB89325.1"/>
    </source>
</evidence>
<protein>
    <submittedName>
        <fullName evidence="4">Amidohydrolase</fullName>
    </submittedName>
</protein>
<evidence type="ECO:0000313" key="4">
    <source>
        <dbReference type="EMBL" id="PTB86828.1"/>
    </source>
</evidence>
<proteinExistence type="predicted"/>
<dbReference type="PANTHER" id="PTHR43135:SF3">
    <property type="entry name" value="ALPHA-D-RIBOSE 1-METHYLPHOSPHONATE 5-TRIPHOSPHATE DIPHOSPHATASE"/>
    <property type="match status" value="1"/>
</dbReference>
<dbReference type="Proteomes" id="UP000241514">
    <property type="component" value="Unassembled WGS sequence"/>
</dbReference>
<dbReference type="Pfam" id="PF01979">
    <property type="entry name" value="Amidohydro_1"/>
    <property type="match status" value="2"/>
</dbReference>
<feature type="region of interest" description="Disordered" evidence="1">
    <location>
        <begin position="985"/>
        <end position="1005"/>
    </location>
</feature>
<dbReference type="Gene3D" id="3.20.20.140">
    <property type="entry name" value="Metal-dependent hydrolases"/>
    <property type="match status" value="2"/>
</dbReference>
<dbReference type="InterPro" id="IPR051781">
    <property type="entry name" value="Metallo-dep_Hydrolase"/>
</dbReference>
<dbReference type="SUPFAM" id="SSF51556">
    <property type="entry name" value="Metallo-dependent hydrolases"/>
    <property type="match status" value="1"/>
</dbReference>
<dbReference type="Gene3D" id="2.30.40.10">
    <property type="entry name" value="Urease, subunit C, domain 1"/>
    <property type="match status" value="1"/>
</dbReference>
<dbReference type="InterPro" id="IPR011059">
    <property type="entry name" value="Metal-dep_hydrolase_composite"/>
</dbReference>
<dbReference type="InterPro" id="IPR006680">
    <property type="entry name" value="Amidohydro-rel"/>
</dbReference>
<keyword evidence="2" id="KW-0732">Signal</keyword>
<evidence type="ECO:0000313" key="6">
    <source>
        <dbReference type="Proteomes" id="UP000241514"/>
    </source>
</evidence>
<accession>A0A2T4D681</accession>
<dbReference type="EMBL" id="PYVG01000016">
    <property type="protein sequence ID" value="PTB89325.1"/>
    <property type="molecule type" value="Genomic_DNA"/>
</dbReference>
<feature type="compositionally biased region" description="Polar residues" evidence="1">
    <location>
        <begin position="985"/>
        <end position="1004"/>
    </location>
</feature>
<keyword evidence="4" id="KW-0378">Hydrolase</keyword>
<feature type="domain" description="Amidohydrolase-related" evidence="3">
    <location>
        <begin position="869"/>
        <end position="947"/>
    </location>
</feature>
<reference evidence="4 6" key="1">
    <citation type="submission" date="2018-03" db="EMBL/GenBank/DDBJ databases">
        <title>Cross-interface Injection: A General Nanoliter Liquid Handling Method Applied to Single Cells Genome Amplification Automated Nanoliter Liquid Handling Applied to Single Cell Multiple Displacement Amplification.</title>
        <authorList>
            <person name="Yun J."/>
            <person name="Xu P."/>
            <person name="Xu J."/>
            <person name="Dai X."/>
            <person name="Wang Y."/>
            <person name="Zheng X."/>
            <person name="Cao C."/>
            <person name="Yi Q."/>
            <person name="Zhu Y."/>
            <person name="Wang L."/>
            <person name="Dong Z."/>
            <person name="Huang Y."/>
            <person name="Huang L."/>
            <person name="Du W."/>
        </authorList>
    </citation>
    <scope>NUCLEOTIDE SEQUENCE [LARGE SCALE GENOMIC DNA]</scope>
    <source>
        <strain evidence="5 6">A9-4</strain>
        <strain evidence="4">Z-D3-2</strain>
    </source>
</reference>
<feature type="domain" description="Amidohydrolase-related" evidence="3">
    <location>
        <begin position="363"/>
        <end position="435"/>
    </location>
</feature>
<feature type="chain" id="PRO_5044580717" evidence="2">
    <location>
        <begin position="25"/>
        <end position="1030"/>
    </location>
</feature>
<dbReference type="EMBL" id="PYVN01000004">
    <property type="protein sequence ID" value="PTB86828.1"/>
    <property type="molecule type" value="Genomic_DNA"/>
</dbReference>
<gene>
    <name evidence="5" type="ORF">C9928_04055</name>
    <name evidence="4" type="ORF">C9940_00850</name>
</gene>
<evidence type="ECO:0000256" key="2">
    <source>
        <dbReference type="SAM" id="SignalP"/>
    </source>
</evidence>
<dbReference type="CDD" id="cd01309">
    <property type="entry name" value="Met_dep_hydrolase_C"/>
    <property type="match status" value="1"/>
</dbReference>
<comment type="caution">
    <text evidence="4">The sequence shown here is derived from an EMBL/GenBank/DDBJ whole genome shotgun (WGS) entry which is preliminary data.</text>
</comment>
<dbReference type="InterPro" id="IPR032466">
    <property type="entry name" value="Metal_Hydrolase"/>
</dbReference>
<dbReference type="GO" id="GO:0016810">
    <property type="term" value="F:hydrolase activity, acting on carbon-nitrogen (but not peptide) bonds"/>
    <property type="evidence" value="ECO:0007669"/>
    <property type="project" value="InterPro"/>
</dbReference>
<dbReference type="AlphaFoldDB" id="A0A2T4D681"/>
<name>A0A2T4D681_9GAMM</name>
<organism evidence="4">
    <name type="scientific">Pseudidiomarina aestuarii</name>
    <dbReference type="NCBI Taxonomy" id="624146"/>
    <lineage>
        <taxon>Bacteria</taxon>
        <taxon>Pseudomonadati</taxon>
        <taxon>Pseudomonadota</taxon>
        <taxon>Gammaproteobacteria</taxon>
        <taxon>Alteromonadales</taxon>
        <taxon>Idiomarinaceae</taxon>
        <taxon>Pseudidiomarina</taxon>
    </lineage>
</organism>